<evidence type="ECO:0000313" key="4">
    <source>
        <dbReference type="Proteomes" id="UP000318297"/>
    </source>
</evidence>
<dbReference type="OrthoDB" id="3403351at2"/>
<keyword evidence="2" id="KW-0472">Membrane</keyword>
<feature type="compositionally biased region" description="Low complexity" evidence="1">
    <location>
        <begin position="57"/>
        <end position="70"/>
    </location>
</feature>
<dbReference type="Proteomes" id="UP000318297">
    <property type="component" value="Unassembled WGS sequence"/>
</dbReference>
<accession>A0A561ECM0</accession>
<feature type="compositionally biased region" description="Gly residues" evidence="1">
    <location>
        <begin position="15"/>
        <end position="31"/>
    </location>
</feature>
<keyword evidence="4" id="KW-1185">Reference proteome</keyword>
<feature type="transmembrane region" description="Helical" evidence="2">
    <location>
        <begin position="240"/>
        <end position="260"/>
    </location>
</feature>
<name>A0A561ECM0_9MICO</name>
<protein>
    <submittedName>
        <fullName evidence="3">Uncharacterized protein</fullName>
    </submittedName>
</protein>
<organism evidence="3 4">
    <name type="scientific">Rudaeicoccus suwonensis</name>
    <dbReference type="NCBI Taxonomy" id="657409"/>
    <lineage>
        <taxon>Bacteria</taxon>
        <taxon>Bacillati</taxon>
        <taxon>Actinomycetota</taxon>
        <taxon>Actinomycetes</taxon>
        <taxon>Micrococcales</taxon>
        <taxon>Dermacoccaceae</taxon>
        <taxon>Rudaeicoccus</taxon>
    </lineage>
</organism>
<feature type="region of interest" description="Disordered" evidence="1">
    <location>
        <begin position="1"/>
        <end position="90"/>
    </location>
</feature>
<feature type="transmembrane region" description="Helical" evidence="2">
    <location>
        <begin position="110"/>
        <end position="130"/>
    </location>
</feature>
<dbReference type="AlphaFoldDB" id="A0A561ECM0"/>
<evidence type="ECO:0000313" key="3">
    <source>
        <dbReference type="EMBL" id="TWE13360.1"/>
    </source>
</evidence>
<dbReference type="RefSeq" id="WP_145227887.1">
    <property type="nucleotide sequence ID" value="NZ_VIVQ01000001.1"/>
</dbReference>
<feature type="transmembrane region" description="Helical" evidence="2">
    <location>
        <begin position="199"/>
        <end position="220"/>
    </location>
</feature>
<evidence type="ECO:0000256" key="2">
    <source>
        <dbReference type="SAM" id="Phobius"/>
    </source>
</evidence>
<dbReference type="EMBL" id="VIVQ01000001">
    <property type="protein sequence ID" value="TWE13360.1"/>
    <property type="molecule type" value="Genomic_DNA"/>
</dbReference>
<keyword evidence="2" id="KW-1133">Transmembrane helix</keyword>
<keyword evidence="2" id="KW-0812">Transmembrane</keyword>
<reference evidence="3 4" key="1">
    <citation type="submission" date="2019-06" db="EMBL/GenBank/DDBJ databases">
        <title>Sequencing the genomes of 1000 actinobacteria strains.</title>
        <authorList>
            <person name="Klenk H.-P."/>
        </authorList>
    </citation>
    <scope>NUCLEOTIDE SEQUENCE [LARGE SCALE GENOMIC DNA]</scope>
    <source>
        <strain evidence="3 4">DSM 19560</strain>
    </source>
</reference>
<evidence type="ECO:0000256" key="1">
    <source>
        <dbReference type="SAM" id="MobiDB-lite"/>
    </source>
</evidence>
<gene>
    <name evidence="3" type="ORF">BKA23_2190</name>
</gene>
<comment type="caution">
    <text evidence="3">The sequence shown here is derived from an EMBL/GenBank/DDBJ whole genome shotgun (WGS) entry which is preliminary data.</text>
</comment>
<feature type="transmembrane region" description="Helical" evidence="2">
    <location>
        <begin position="167"/>
        <end position="187"/>
    </location>
</feature>
<sequence>MTDDFDHTQELPPGSAGGGYAAGQSGRGYNGGRAPVGPGSAGSWPSGFGQPDADSRGAGSPDAGPAGPVGRSDGFSAAGDAPPPRQGYVQPGSATVAAEFAGGGRGSSGFSVAIVGAVVATVLVAASAFVGNQIDASKDSPTSAPAIVKRWLTVLPWPWGSDLRDSWQTGFIVGVIVVLVVSFLVLLPAAMSIKTGGGAFALFLSGWMATVIAGAVVAMVSDWAVNDWIWVGGYVRYDVSSGATWGLATGWIVGLVTAFAQSSRRNR</sequence>
<proteinExistence type="predicted"/>